<evidence type="ECO:0000313" key="1">
    <source>
        <dbReference type="EMBL" id="MBW0565786.1"/>
    </source>
</evidence>
<gene>
    <name evidence="1" type="ORF">O181_105501</name>
</gene>
<evidence type="ECO:0000313" key="2">
    <source>
        <dbReference type="Proteomes" id="UP000765509"/>
    </source>
</evidence>
<sequence length="86" mass="9507">MENLKLYCTEAGHSPLVISKVTGVLALVLSNQPVSHQLDSSLWAFMQQMTEVVAKLQAASSYKAPRLKDLNSNSFKDTDCFDDTQT</sequence>
<organism evidence="1 2">
    <name type="scientific">Austropuccinia psidii MF-1</name>
    <dbReference type="NCBI Taxonomy" id="1389203"/>
    <lineage>
        <taxon>Eukaryota</taxon>
        <taxon>Fungi</taxon>
        <taxon>Dikarya</taxon>
        <taxon>Basidiomycota</taxon>
        <taxon>Pucciniomycotina</taxon>
        <taxon>Pucciniomycetes</taxon>
        <taxon>Pucciniales</taxon>
        <taxon>Sphaerophragmiaceae</taxon>
        <taxon>Austropuccinia</taxon>
    </lineage>
</organism>
<dbReference type="AlphaFoldDB" id="A0A9Q3JP68"/>
<keyword evidence="2" id="KW-1185">Reference proteome</keyword>
<proteinExistence type="predicted"/>
<name>A0A9Q3JP68_9BASI</name>
<comment type="caution">
    <text evidence="1">The sequence shown here is derived from an EMBL/GenBank/DDBJ whole genome shotgun (WGS) entry which is preliminary data.</text>
</comment>
<accession>A0A9Q3JP68</accession>
<dbReference type="Proteomes" id="UP000765509">
    <property type="component" value="Unassembled WGS sequence"/>
</dbReference>
<protein>
    <submittedName>
        <fullName evidence="1">Uncharacterized protein</fullName>
    </submittedName>
</protein>
<reference evidence="1" key="1">
    <citation type="submission" date="2021-03" db="EMBL/GenBank/DDBJ databases">
        <title>Draft genome sequence of rust myrtle Austropuccinia psidii MF-1, a brazilian biotype.</title>
        <authorList>
            <person name="Quecine M.C."/>
            <person name="Pachon D.M.R."/>
            <person name="Bonatelli M.L."/>
            <person name="Correr F.H."/>
            <person name="Franceschini L.M."/>
            <person name="Leite T.F."/>
            <person name="Margarido G.R.A."/>
            <person name="Almeida C.A."/>
            <person name="Ferrarezi J.A."/>
            <person name="Labate C.A."/>
        </authorList>
    </citation>
    <scope>NUCLEOTIDE SEQUENCE</scope>
    <source>
        <strain evidence="1">MF-1</strain>
    </source>
</reference>
<dbReference type="EMBL" id="AVOT02078000">
    <property type="protein sequence ID" value="MBW0565786.1"/>
    <property type="molecule type" value="Genomic_DNA"/>
</dbReference>